<dbReference type="VEuPathDB" id="FungiDB:EYZ11_003513"/>
<sequence>MQAFVPKNRRASWNSIIDLNNVPLVNGTAYVKWRLPSSSATENHGQTDKAVILDHRAYWNYEKTLQVRLTIDRSQTLHECDVHFEIIQEFESGGIGDNKNVLGKIRLNLAEYVEKSDDQEGVVRRYLMQESKINSTLKVAIAMRQVEGDRNFTT</sequence>
<evidence type="ECO:0000313" key="3">
    <source>
        <dbReference type="Proteomes" id="UP000308092"/>
    </source>
</evidence>
<dbReference type="InterPro" id="IPR039931">
    <property type="entry name" value="EEIG1/2-like"/>
</dbReference>
<accession>A0A4S3JMY9</accession>
<dbReference type="PANTHER" id="PTHR21456:SF1">
    <property type="entry name" value="C2 NT-TYPE DOMAIN-CONTAINING PROTEIN"/>
    <property type="match status" value="1"/>
</dbReference>
<dbReference type="InterPro" id="IPR019448">
    <property type="entry name" value="NT-C2"/>
</dbReference>
<dbReference type="EMBL" id="SOSA01000090">
    <property type="protein sequence ID" value="THC97009.1"/>
    <property type="molecule type" value="Genomic_DNA"/>
</dbReference>
<protein>
    <recommendedName>
        <fullName evidence="1">C2 NT-type domain-containing protein</fullName>
    </recommendedName>
</protein>
<proteinExistence type="predicted"/>
<dbReference type="PANTHER" id="PTHR21456">
    <property type="entry name" value="FAMILY WITH SEQUENCE SIMILARITY 102"/>
    <property type="match status" value="1"/>
</dbReference>
<reference evidence="2 3" key="1">
    <citation type="submission" date="2019-03" db="EMBL/GenBank/DDBJ databases">
        <title>The genome sequence of a newly discovered highly antifungal drug resistant Aspergillus species, Aspergillus tanneri NIH 1004.</title>
        <authorList>
            <person name="Mounaud S."/>
            <person name="Singh I."/>
            <person name="Joardar V."/>
            <person name="Pakala S."/>
            <person name="Pakala S."/>
            <person name="Venepally P."/>
            <person name="Hoover J."/>
            <person name="Nierman W."/>
            <person name="Chung J."/>
            <person name="Losada L."/>
        </authorList>
    </citation>
    <scope>NUCLEOTIDE SEQUENCE [LARGE SCALE GENOMIC DNA]</scope>
    <source>
        <strain evidence="2 3">NIH1004</strain>
    </source>
</reference>
<evidence type="ECO:0000313" key="2">
    <source>
        <dbReference type="EMBL" id="THC97009.1"/>
    </source>
</evidence>
<gene>
    <name evidence="2" type="ORF">EYZ11_003513</name>
</gene>
<dbReference type="Proteomes" id="UP000308092">
    <property type="component" value="Unassembled WGS sequence"/>
</dbReference>
<feature type="domain" description="C2 NT-type" evidence="1">
    <location>
        <begin position="1"/>
        <end position="145"/>
    </location>
</feature>
<comment type="caution">
    <text evidence="2">The sequence shown here is derived from an EMBL/GenBank/DDBJ whole genome shotgun (WGS) entry which is preliminary data.</text>
</comment>
<dbReference type="PROSITE" id="PS51840">
    <property type="entry name" value="C2_NT"/>
    <property type="match status" value="1"/>
</dbReference>
<name>A0A4S3JMY9_9EURO</name>
<keyword evidence="3" id="KW-1185">Reference proteome</keyword>
<evidence type="ECO:0000259" key="1">
    <source>
        <dbReference type="PROSITE" id="PS51840"/>
    </source>
</evidence>
<dbReference type="Pfam" id="PF10358">
    <property type="entry name" value="NT-C2"/>
    <property type="match status" value="1"/>
</dbReference>
<dbReference type="STRING" id="1220188.A0A4S3JMY9"/>
<dbReference type="AlphaFoldDB" id="A0A4S3JMY9"/>
<organism evidence="2 3">
    <name type="scientific">Aspergillus tanneri</name>
    <dbReference type="NCBI Taxonomy" id="1220188"/>
    <lineage>
        <taxon>Eukaryota</taxon>
        <taxon>Fungi</taxon>
        <taxon>Dikarya</taxon>
        <taxon>Ascomycota</taxon>
        <taxon>Pezizomycotina</taxon>
        <taxon>Eurotiomycetes</taxon>
        <taxon>Eurotiomycetidae</taxon>
        <taxon>Eurotiales</taxon>
        <taxon>Aspergillaceae</taxon>
        <taxon>Aspergillus</taxon>
        <taxon>Aspergillus subgen. Circumdati</taxon>
    </lineage>
</organism>